<organism evidence="2 3">
    <name type="scientific">Lentithecium fluviatile CBS 122367</name>
    <dbReference type="NCBI Taxonomy" id="1168545"/>
    <lineage>
        <taxon>Eukaryota</taxon>
        <taxon>Fungi</taxon>
        <taxon>Dikarya</taxon>
        <taxon>Ascomycota</taxon>
        <taxon>Pezizomycotina</taxon>
        <taxon>Dothideomycetes</taxon>
        <taxon>Pleosporomycetidae</taxon>
        <taxon>Pleosporales</taxon>
        <taxon>Massarineae</taxon>
        <taxon>Lentitheciaceae</taxon>
        <taxon>Lentithecium</taxon>
    </lineage>
</organism>
<proteinExistence type="predicted"/>
<reference evidence="2" key="1">
    <citation type="journal article" date="2020" name="Stud. Mycol.">
        <title>101 Dothideomycetes genomes: a test case for predicting lifestyles and emergence of pathogens.</title>
        <authorList>
            <person name="Haridas S."/>
            <person name="Albert R."/>
            <person name="Binder M."/>
            <person name="Bloem J."/>
            <person name="Labutti K."/>
            <person name="Salamov A."/>
            <person name="Andreopoulos B."/>
            <person name="Baker S."/>
            <person name="Barry K."/>
            <person name="Bills G."/>
            <person name="Bluhm B."/>
            <person name="Cannon C."/>
            <person name="Castanera R."/>
            <person name="Culley D."/>
            <person name="Daum C."/>
            <person name="Ezra D."/>
            <person name="Gonzalez J."/>
            <person name="Henrissat B."/>
            <person name="Kuo A."/>
            <person name="Liang C."/>
            <person name="Lipzen A."/>
            <person name="Lutzoni F."/>
            <person name="Magnuson J."/>
            <person name="Mondo S."/>
            <person name="Nolan M."/>
            <person name="Ohm R."/>
            <person name="Pangilinan J."/>
            <person name="Park H.-J."/>
            <person name="Ramirez L."/>
            <person name="Alfaro M."/>
            <person name="Sun H."/>
            <person name="Tritt A."/>
            <person name="Yoshinaga Y."/>
            <person name="Zwiers L.-H."/>
            <person name="Turgeon B."/>
            <person name="Goodwin S."/>
            <person name="Spatafora J."/>
            <person name="Crous P."/>
            <person name="Grigoriev I."/>
        </authorList>
    </citation>
    <scope>NUCLEOTIDE SEQUENCE</scope>
    <source>
        <strain evidence="2">CBS 122367</strain>
    </source>
</reference>
<evidence type="ECO:0000256" key="1">
    <source>
        <dbReference type="SAM" id="MobiDB-lite"/>
    </source>
</evidence>
<feature type="region of interest" description="Disordered" evidence="1">
    <location>
        <begin position="1"/>
        <end position="39"/>
    </location>
</feature>
<protein>
    <submittedName>
        <fullName evidence="2">Uncharacterized protein</fullName>
    </submittedName>
</protein>
<dbReference type="EMBL" id="MU005622">
    <property type="protein sequence ID" value="KAF2677455.1"/>
    <property type="molecule type" value="Genomic_DNA"/>
</dbReference>
<gene>
    <name evidence="2" type="ORF">K458DRAFT_466257</name>
</gene>
<accession>A0A6G1IH45</accession>
<evidence type="ECO:0000313" key="3">
    <source>
        <dbReference type="Proteomes" id="UP000799291"/>
    </source>
</evidence>
<feature type="region of interest" description="Disordered" evidence="1">
    <location>
        <begin position="141"/>
        <end position="160"/>
    </location>
</feature>
<evidence type="ECO:0000313" key="2">
    <source>
        <dbReference type="EMBL" id="KAF2677455.1"/>
    </source>
</evidence>
<feature type="compositionally biased region" description="Basic and acidic residues" evidence="1">
    <location>
        <begin position="141"/>
        <end position="153"/>
    </location>
</feature>
<name>A0A6G1IH45_9PLEO</name>
<dbReference type="AlphaFoldDB" id="A0A6G1IH45"/>
<sequence length="183" mass="20132">MHKEGQHRSGPRPETNPQASTSTGAAPQESASTTQQLLGWEADPFALPRSLGYEVPTLSDLARASENVDLEKLEEKKRAYLQKRSSEVCQQLKDGIAALLDSNRPQRAFGGTATTPNAAQPESDEEFVKRFKDYMAEGTKMKTEKGKGRREAQARVTKPKAKMLAGDRLGLKRALDGMGMEKK</sequence>
<keyword evidence="3" id="KW-1185">Reference proteome</keyword>
<dbReference type="Proteomes" id="UP000799291">
    <property type="component" value="Unassembled WGS sequence"/>
</dbReference>
<feature type="compositionally biased region" description="Polar residues" evidence="1">
    <location>
        <begin position="15"/>
        <end position="37"/>
    </location>
</feature>